<keyword evidence="6" id="KW-1185">Reference proteome</keyword>
<dbReference type="PANTHER" id="PTHR10351">
    <property type="entry name" value="TRANSCRIPTION FACTOR BTF3 FAMILY MEMBER"/>
    <property type="match status" value="1"/>
</dbReference>
<dbReference type="OrthoDB" id="8033832at2759"/>
<gene>
    <name evidence="5" type="primary">Dere\GG17843</name>
    <name evidence="5" type="synonym">dere_GLEANR_2736</name>
    <name evidence="5" type="synonym">GG17843</name>
    <name evidence="5" type="ORF">Dere_GG17843</name>
</gene>
<dbReference type="Proteomes" id="UP000008711">
    <property type="component" value="Unassembled WGS sequence"/>
</dbReference>
<feature type="region of interest" description="Disordered" evidence="3">
    <location>
        <begin position="210"/>
        <end position="262"/>
    </location>
</feature>
<feature type="compositionally biased region" description="Basic and acidic residues" evidence="3">
    <location>
        <begin position="221"/>
        <end position="231"/>
    </location>
</feature>
<dbReference type="KEGG" id="der:6550598"/>
<organism evidence="5 6">
    <name type="scientific">Drosophila erecta</name>
    <name type="common">Fruit fly</name>
    <dbReference type="NCBI Taxonomy" id="7220"/>
    <lineage>
        <taxon>Eukaryota</taxon>
        <taxon>Metazoa</taxon>
        <taxon>Ecdysozoa</taxon>
        <taxon>Arthropoda</taxon>
        <taxon>Hexapoda</taxon>
        <taxon>Insecta</taxon>
        <taxon>Pterygota</taxon>
        <taxon>Neoptera</taxon>
        <taxon>Endopterygota</taxon>
        <taxon>Diptera</taxon>
        <taxon>Brachycera</taxon>
        <taxon>Muscomorpha</taxon>
        <taxon>Ephydroidea</taxon>
        <taxon>Drosophilidae</taxon>
        <taxon>Drosophila</taxon>
        <taxon>Sophophora</taxon>
    </lineage>
</organism>
<dbReference type="EMBL" id="CH954180">
    <property type="protein sequence ID" value="EDV47102.1"/>
    <property type="molecule type" value="Genomic_DNA"/>
</dbReference>
<feature type="domain" description="NAC-A/B" evidence="4">
    <location>
        <begin position="33"/>
        <end position="98"/>
    </location>
</feature>
<dbReference type="OMA" id="VVQTIAC"/>
<dbReference type="PhylomeDB" id="B3NV04"/>
<dbReference type="eggNOG" id="KOG2240">
    <property type="taxonomic scope" value="Eukaryota"/>
</dbReference>
<dbReference type="InterPro" id="IPR038187">
    <property type="entry name" value="NAC_A/B_dom_sf"/>
</dbReference>
<reference evidence="5 6" key="1">
    <citation type="journal article" date="2007" name="Nature">
        <title>Evolution of genes and genomes on the Drosophila phylogeny.</title>
        <authorList>
            <consortium name="Drosophila 12 Genomes Consortium"/>
            <person name="Clark A.G."/>
            <person name="Eisen M.B."/>
            <person name="Smith D.R."/>
            <person name="Bergman C.M."/>
            <person name="Oliver B."/>
            <person name="Markow T.A."/>
            <person name="Kaufman T.C."/>
            <person name="Kellis M."/>
            <person name="Gelbart W."/>
            <person name="Iyer V.N."/>
            <person name="Pollard D.A."/>
            <person name="Sackton T.B."/>
            <person name="Larracuente A.M."/>
            <person name="Singh N.D."/>
            <person name="Abad J.P."/>
            <person name="Abt D.N."/>
            <person name="Adryan B."/>
            <person name="Aguade M."/>
            <person name="Akashi H."/>
            <person name="Anderson W.W."/>
            <person name="Aquadro C.F."/>
            <person name="Ardell D.H."/>
            <person name="Arguello R."/>
            <person name="Artieri C.G."/>
            <person name="Barbash D.A."/>
            <person name="Barker D."/>
            <person name="Barsanti P."/>
            <person name="Batterham P."/>
            <person name="Batzoglou S."/>
            <person name="Begun D."/>
            <person name="Bhutkar A."/>
            <person name="Blanco E."/>
            <person name="Bosak S.A."/>
            <person name="Bradley R.K."/>
            <person name="Brand A.D."/>
            <person name="Brent M.R."/>
            <person name="Brooks A.N."/>
            <person name="Brown R.H."/>
            <person name="Butlin R.K."/>
            <person name="Caggese C."/>
            <person name="Calvi B.R."/>
            <person name="Bernardo de Carvalho A."/>
            <person name="Caspi A."/>
            <person name="Castrezana S."/>
            <person name="Celniker S.E."/>
            <person name="Chang J.L."/>
            <person name="Chapple C."/>
            <person name="Chatterji S."/>
            <person name="Chinwalla A."/>
            <person name="Civetta A."/>
            <person name="Clifton S.W."/>
            <person name="Comeron J.M."/>
            <person name="Costello J.C."/>
            <person name="Coyne J.A."/>
            <person name="Daub J."/>
            <person name="David R.G."/>
            <person name="Delcher A.L."/>
            <person name="Delehaunty K."/>
            <person name="Do C.B."/>
            <person name="Ebling H."/>
            <person name="Edwards K."/>
            <person name="Eickbush T."/>
            <person name="Evans J.D."/>
            <person name="Filipski A."/>
            <person name="Findeiss S."/>
            <person name="Freyhult E."/>
            <person name="Fulton L."/>
            <person name="Fulton R."/>
            <person name="Garcia A.C."/>
            <person name="Gardiner A."/>
            <person name="Garfield D.A."/>
            <person name="Garvin B.E."/>
            <person name="Gibson G."/>
            <person name="Gilbert D."/>
            <person name="Gnerre S."/>
            <person name="Godfrey J."/>
            <person name="Good R."/>
            <person name="Gotea V."/>
            <person name="Gravely B."/>
            <person name="Greenberg A.J."/>
            <person name="Griffiths-Jones S."/>
            <person name="Gross S."/>
            <person name="Guigo R."/>
            <person name="Gustafson E.A."/>
            <person name="Haerty W."/>
            <person name="Hahn M.W."/>
            <person name="Halligan D.L."/>
            <person name="Halpern A.L."/>
            <person name="Halter G.M."/>
            <person name="Han M.V."/>
            <person name="Heger A."/>
            <person name="Hillier L."/>
            <person name="Hinrichs A.S."/>
            <person name="Holmes I."/>
            <person name="Hoskins R.A."/>
            <person name="Hubisz M.J."/>
            <person name="Hultmark D."/>
            <person name="Huntley M.A."/>
            <person name="Jaffe D.B."/>
            <person name="Jagadeeshan S."/>
            <person name="Jeck W.R."/>
            <person name="Johnson J."/>
            <person name="Jones C.D."/>
            <person name="Jordan W.C."/>
            <person name="Karpen G.H."/>
            <person name="Kataoka E."/>
            <person name="Keightley P.D."/>
            <person name="Kheradpour P."/>
            <person name="Kirkness E.F."/>
            <person name="Koerich L.B."/>
            <person name="Kristiansen K."/>
            <person name="Kudrna D."/>
            <person name="Kulathinal R.J."/>
            <person name="Kumar S."/>
            <person name="Kwok R."/>
            <person name="Lander E."/>
            <person name="Langley C.H."/>
            <person name="Lapoint R."/>
            <person name="Lazzaro B.P."/>
            <person name="Lee S.J."/>
            <person name="Levesque L."/>
            <person name="Li R."/>
            <person name="Lin C.F."/>
            <person name="Lin M.F."/>
            <person name="Lindblad-Toh K."/>
            <person name="Llopart A."/>
            <person name="Long M."/>
            <person name="Low L."/>
            <person name="Lozovsky E."/>
            <person name="Lu J."/>
            <person name="Luo M."/>
            <person name="Machado C.A."/>
            <person name="Makalowski W."/>
            <person name="Marzo M."/>
            <person name="Matsuda M."/>
            <person name="Matzkin L."/>
            <person name="McAllister B."/>
            <person name="McBride C.S."/>
            <person name="McKernan B."/>
            <person name="McKernan K."/>
            <person name="Mendez-Lago M."/>
            <person name="Minx P."/>
            <person name="Mollenhauer M.U."/>
            <person name="Montooth K."/>
            <person name="Mount S.M."/>
            <person name="Mu X."/>
            <person name="Myers E."/>
            <person name="Negre B."/>
            <person name="Newfeld S."/>
            <person name="Nielsen R."/>
            <person name="Noor M.A."/>
            <person name="O'Grady P."/>
            <person name="Pachter L."/>
            <person name="Papaceit M."/>
            <person name="Parisi M.J."/>
            <person name="Parisi M."/>
            <person name="Parts L."/>
            <person name="Pedersen J.S."/>
            <person name="Pesole G."/>
            <person name="Phillippy A.M."/>
            <person name="Ponting C.P."/>
            <person name="Pop M."/>
            <person name="Porcelli D."/>
            <person name="Powell J.R."/>
            <person name="Prohaska S."/>
            <person name="Pruitt K."/>
            <person name="Puig M."/>
            <person name="Quesneville H."/>
            <person name="Ram K.R."/>
            <person name="Rand D."/>
            <person name="Rasmussen M.D."/>
            <person name="Reed L.K."/>
            <person name="Reenan R."/>
            <person name="Reily A."/>
            <person name="Remington K.A."/>
            <person name="Rieger T.T."/>
            <person name="Ritchie M.G."/>
            <person name="Robin C."/>
            <person name="Rogers Y.H."/>
            <person name="Rohde C."/>
            <person name="Rozas J."/>
            <person name="Rubenfield M.J."/>
            <person name="Ruiz A."/>
            <person name="Russo S."/>
            <person name="Salzberg S.L."/>
            <person name="Sanchez-Gracia A."/>
            <person name="Saranga D.J."/>
            <person name="Sato H."/>
            <person name="Schaeffer S.W."/>
            <person name="Schatz M.C."/>
            <person name="Schlenke T."/>
            <person name="Schwartz R."/>
            <person name="Segarra C."/>
            <person name="Singh R.S."/>
            <person name="Sirot L."/>
            <person name="Sirota M."/>
            <person name="Sisneros N.B."/>
            <person name="Smith C.D."/>
            <person name="Smith T.F."/>
            <person name="Spieth J."/>
            <person name="Stage D.E."/>
            <person name="Stark A."/>
            <person name="Stephan W."/>
            <person name="Strausberg R.L."/>
            <person name="Strempel S."/>
            <person name="Sturgill D."/>
            <person name="Sutton G."/>
            <person name="Sutton G.G."/>
            <person name="Tao W."/>
            <person name="Teichmann S."/>
            <person name="Tobari Y.N."/>
            <person name="Tomimura Y."/>
            <person name="Tsolas J.M."/>
            <person name="Valente V.L."/>
            <person name="Venter E."/>
            <person name="Venter J.C."/>
            <person name="Vicario S."/>
            <person name="Vieira F.G."/>
            <person name="Vilella A.J."/>
            <person name="Villasante A."/>
            <person name="Walenz B."/>
            <person name="Wang J."/>
            <person name="Wasserman M."/>
            <person name="Watts T."/>
            <person name="Wilson D."/>
            <person name="Wilson R.K."/>
            <person name="Wing R.A."/>
            <person name="Wolfner M.F."/>
            <person name="Wong A."/>
            <person name="Wong G.K."/>
            <person name="Wu C.I."/>
            <person name="Wu G."/>
            <person name="Yamamoto D."/>
            <person name="Yang H.P."/>
            <person name="Yang S.P."/>
            <person name="Yorke J.A."/>
            <person name="Yoshida K."/>
            <person name="Zdobnov E."/>
            <person name="Zhang P."/>
            <person name="Zhang Y."/>
            <person name="Zimin A.V."/>
            <person name="Baldwin J."/>
            <person name="Abdouelleil A."/>
            <person name="Abdulkadir J."/>
            <person name="Abebe A."/>
            <person name="Abera B."/>
            <person name="Abreu J."/>
            <person name="Acer S.C."/>
            <person name="Aftuck L."/>
            <person name="Alexander A."/>
            <person name="An P."/>
            <person name="Anderson E."/>
            <person name="Anderson S."/>
            <person name="Arachi H."/>
            <person name="Azer M."/>
            <person name="Bachantsang P."/>
            <person name="Barry A."/>
            <person name="Bayul T."/>
            <person name="Berlin A."/>
            <person name="Bessette D."/>
            <person name="Bloom T."/>
            <person name="Blye J."/>
            <person name="Boguslavskiy L."/>
            <person name="Bonnet C."/>
            <person name="Boukhgalter B."/>
            <person name="Bourzgui I."/>
            <person name="Brown A."/>
            <person name="Cahill P."/>
            <person name="Channer S."/>
            <person name="Cheshatsang Y."/>
            <person name="Chuda L."/>
            <person name="Citroen M."/>
            <person name="Collymore A."/>
            <person name="Cooke P."/>
            <person name="Costello M."/>
            <person name="D'Aco K."/>
            <person name="Daza R."/>
            <person name="De Haan G."/>
            <person name="DeGray S."/>
            <person name="DeMaso C."/>
            <person name="Dhargay N."/>
            <person name="Dooley K."/>
            <person name="Dooley E."/>
            <person name="Doricent M."/>
            <person name="Dorje P."/>
            <person name="Dorjee K."/>
            <person name="Dupes A."/>
            <person name="Elong R."/>
            <person name="Falk J."/>
            <person name="Farina A."/>
            <person name="Faro S."/>
            <person name="Ferguson D."/>
            <person name="Fisher S."/>
            <person name="Foley C.D."/>
            <person name="Franke A."/>
            <person name="Friedrich D."/>
            <person name="Gadbois L."/>
            <person name="Gearin G."/>
            <person name="Gearin C.R."/>
            <person name="Giannoukos G."/>
            <person name="Goode T."/>
            <person name="Graham J."/>
            <person name="Grandbois E."/>
            <person name="Grewal S."/>
            <person name="Gyaltsen K."/>
            <person name="Hafez N."/>
            <person name="Hagos B."/>
            <person name="Hall J."/>
            <person name="Henson C."/>
            <person name="Hollinger A."/>
            <person name="Honan T."/>
            <person name="Huard M.D."/>
            <person name="Hughes L."/>
            <person name="Hurhula B."/>
            <person name="Husby M.E."/>
            <person name="Kamat A."/>
            <person name="Kanga B."/>
            <person name="Kashin S."/>
            <person name="Khazanovich D."/>
            <person name="Kisner P."/>
            <person name="Lance K."/>
            <person name="Lara M."/>
            <person name="Lee W."/>
            <person name="Lennon N."/>
            <person name="Letendre F."/>
            <person name="LeVine R."/>
            <person name="Lipovsky A."/>
            <person name="Liu X."/>
            <person name="Liu J."/>
            <person name="Liu S."/>
            <person name="Lokyitsang T."/>
            <person name="Lokyitsang Y."/>
            <person name="Lubonja R."/>
            <person name="Lui A."/>
            <person name="MacDonald P."/>
            <person name="Magnisalis V."/>
            <person name="Maru K."/>
            <person name="Matthews C."/>
            <person name="McCusker W."/>
            <person name="McDonough S."/>
            <person name="Mehta T."/>
            <person name="Meldrim J."/>
            <person name="Meneus L."/>
            <person name="Mihai O."/>
            <person name="Mihalev A."/>
            <person name="Mihova T."/>
            <person name="Mittelman R."/>
            <person name="Mlenga V."/>
            <person name="Montmayeur A."/>
            <person name="Mulrain L."/>
            <person name="Navidi A."/>
            <person name="Naylor J."/>
            <person name="Negash T."/>
            <person name="Nguyen T."/>
            <person name="Nguyen N."/>
            <person name="Nicol R."/>
            <person name="Norbu C."/>
            <person name="Norbu N."/>
            <person name="Novod N."/>
            <person name="O'Neill B."/>
            <person name="Osman S."/>
            <person name="Markiewicz E."/>
            <person name="Oyono O.L."/>
            <person name="Patti C."/>
            <person name="Phunkhang P."/>
            <person name="Pierre F."/>
            <person name="Priest M."/>
            <person name="Raghuraman S."/>
            <person name="Rege F."/>
            <person name="Reyes R."/>
            <person name="Rise C."/>
            <person name="Rogov P."/>
            <person name="Ross K."/>
            <person name="Ryan E."/>
            <person name="Settipalli S."/>
            <person name="Shea T."/>
            <person name="Sherpa N."/>
            <person name="Shi L."/>
            <person name="Shih D."/>
            <person name="Sparrow T."/>
            <person name="Spaulding J."/>
            <person name="Stalker J."/>
            <person name="Stange-Thomann N."/>
            <person name="Stavropoulos S."/>
            <person name="Stone C."/>
            <person name="Strader C."/>
            <person name="Tesfaye S."/>
            <person name="Thomson T."/>
            <person name="Thoulutsang Y."/>
            <person name="Thoulutsang D."/>
            <person name="Topham K."/>
            <person name="Topping I."/>
            <person name="Tsamla T."/>
            <person name="Vassiliev H."/>
            <person name="Vo A."/>
            <person name="Wangchuk T."/>
            <person name="Wangdi T."/>
            <person name="Weiand M."/>
            <person name="Wilkinson J."/>
            <person name="Wilson A."/>
            <person name="Yadav S."/>
            <person name="Young G."/>
            <person name="Yu Q."/>
            <person name="Zembek L."/>
            <person name="Zhong D."/>
            <person name="Zimmer A."/>
            <person name="Zwirko Z."/>
            <person name="Jaffe D.B."/>
            <person name="Alvarez P."/>
            <person name="Brockman W."/>
            <person name="Butler J."/>
            <person name="Chin C."/>
            <person name="Gnerre S."/>
            <person name="Grabherr M."/>
            <person name="Kleber M."/>
            <person name="Mauceli E."/>
            <person name="MacCallum I."/>
        </authorList>
    </citation>
    <scope>NUCLEOTIDE SEQUENCE [LARGE SCALE GENOMIC DNA]</scope>
    <source>
        <strain evidence="5 6">TSC#14021-0224.01</strain>
    </source>
</reference>
<dbReference type="InterPro" id="IPR039370">
    <property type="entry name" value="BTF3"/>
</dbReference>
<evidence type="ECO:0000256" key="3">
    <source>
        <dbReference type="SAM" id="MobiDB-lite"/>
    </source>
</evidence>
<evidence type="ECO:0000256" key="2">
    <source>
        <dbReference type="RuleBase" id="RU361272"/>
    </source>
</evidence>
<name>B3NV04_DROER</name>
<dbReference type="Gene3D" id="2.20.70.30">
    <property type="entry name" value="Nascent polypeptide-associated complex domain"/>
    <property type="match status" value="1"/>
</dbReference>
<comment type="similarity">
    <text evidence="1 2">Belongs to the NAC-beta family.</text>
</comment>
<dbReference type="PROSITE" id="PS51151">
    <property type="entry name" value="NAC_AB"/>
    <property type="match status" value="1"/>
</dbReference>
<feature type="compositionally biased region" description="Basic and acidic residues" evidence="3">
    <location>
        <begin position="151"/>
        <end position="163"/>
    </location>
</feature>
<accession>B3NV04</accession>
<dbReference type="AlphaFoldDB" id="B3NV04"/>
<dbReference type="HOGENOM" id="CLU_070178_0_0_1"/>
<feature type="region of interest" description="Disordered" evidence="3">
    <location>
        <begin position="106"/>
        <end position="196"/>
    </location>
</feature>
<dbReference type="SMART" id="SM01407">
    <property type="entry name" value="NAC"/>
    <property type="match status" value="1"/>
</dbReference>
<evidence type="ECO:0000313" key="5">
    <source>
        <dbReference type="EMBL" id="EDV47102.1"/>
    </source>
</evidence>
<feature type="compositionally biased region" description="Basic and acidic residues" evidence="3">
    <location>
        <begin position="252"/>
        <end position="262"/>
    </location>
</feature>
<sequence length="262" mass="28689">MDANKLKKVEEAVRIGGRGSVRRKHKNVPSSAAVDEKRLQTTLAKLPLTQVNGIQEVAIEFTDSSELVIAVPKVQGTTSSNLFVITGELVRKSSPAGPLKVAKASNLEADSADKPESQESDNVVAQKAKKPKKPRIRFRLRNKKFQMMLAEENKASSELKDQDPMAGGDSEPKLSVAESIQNSSEDADDSNNDEVALGASDVYKIIVGDEDSLGSLDDDSDSKNESDDKEWNNLSFYSDGYDSQAEQPNPRTSRDRVFEDED</sequence>
<dbReference type="InterPro" id="IPR002715">
    <property type="entry name" value="Nas_poly-pep-assoc_cplx_dom"/>
</dbReference>
<feature type="compositionally biased region" description="Basic residues" evidence="3">
    <location>
        <begin position="127"/>
        <end position="144"/>
    </location>
</feature>
<protein>
    <recommendedName>
        <fullName evidence="2">Transcription factor BTF3</fullName>
    </recommendedName>
</protein>
<feature type="compositionally biased region" description="Acidic residues" evidence="3">
    <location>
        <begin position="210"/>
        <end position="220"/>
    </location>
</feature>
<reference evidence="5 6" key="2">
    <citation type="journal article" date="2008" name="Bioinformatics">
        <title>Assembly reconciliation.</title>
        <authorList>
            <person name="Zimin A.V."/>
            <person name="Smith D.R."/>
            <person name="Sutton G."/>
            <person name="Yorke J.A."/>
        </authorList>
    </citation>
    <scope>NUCLEOTIDE SEQUENCE [LARGE SCALE GENOMIC DNA]</scope>
    <source>
        <strain evidence="5 6">TSC#14021-0224.01</strain>
    </source>
</reference>
<dbReference type="Pfam" id="PF01849">
    <property type="entry name" value="NAC"/>
    <property type="match status" value="1"/>
</dbReference>
<evidence type="ECO:0000256" key="1">
    <source>
        <dbReference type="ARBA" id="ARBA00005296"/>
    </source>
</evidence>
<proteinExistence type="inferred from homology"/>
<evidence type="ECO:0000313" key="6">
    <source>
        <dbReference type="Proteomes" id="UP000008711"/>
    </source>
</evidence>
<evidence type="ECO:0000259" key="4">
    <source>
        <dbReference type="PROSITE" id="PS51151"/>
    </source>
</evidence>